<protein>
    <submittedName>
        <fullName evidence="1">Uncharacterized protein</fullName>
    </submittedName>
</protein>
<dbReference type="Proteomes" id="UP000824890">
    <property type="component" value="Unassembled WGS sequence"/>
</dbReference>
<name>A0ABQ7XK50_BRANA</name>
<dbReference type="EMBL" id="JAGKQM010000047">
    <property type="protein sequence ID" value="KAH0855612.1"/>
    <property type="molecule type" value="Genomic_DNA"/>
</dbReference>
<organism evidence="1 3">
    <name type="scientific">Brassica napus</name>
    <name type="common">Rape</name>
    <dbReference type="NCBI Taxonomy" id="3708"/>
    <lineage>
        <taxon>Eukaryota</taxon>
        <taxon>Viridiplantae</taxon>
        <taxon>Streptophyta</taxon>
        <taxon>Embryophyta</taxon>
        <taxon>Tracheophyta</taxon>
        <taxon>Spermatophyta</taxon>
        <taxon>Magnoliopsida</taxon>
        <taxon>eudicotyledons</taxon>
        <taxon>Gunneridae</taxon>
        <taxon>Pentapetalae</taxon>
        <taxon>rosids</taxon>
        <taxon>malvids</taxon>
        <taxon>Brassicales</taxon>
        <taxon>Brassicaceae</taxon>
        <taxon>Brassiceae</taxon>
        <taxon>Brassica</taxon>
    </lineage>
</organism>
<accession>A0ABQ7XK50</accession>
<proteinExistence type="predicted"/>
<evidence type="ECO:0000313" key="2">
    <source>
        <dbReference type="EMBL" id="KAH0855699.1"/>
    </source>
</evidence>
<dbReference type="EMBL" id="JAGKQM010000022">
    <property type="protein sequence ID" value="KAH0855699.1"/>
    <property type="molecule type" value="Genomic_DNA"/>
</dbReference>
<evidence type="ECO:0000313" key="1">
    <source>
        <dbReference type="EMBL" id="KAH0855612.1"/>
    </source>
</evidence>
<gene>
    <name evidence="2" type="ORF">HID58_003964</name>
    <name evidence="1" type="ORF">HID58_004040</name>
</gene>
<reference evidence="1 3" key="1">
    <citation type="submission" date="2021-05" db="EMBL/GenBank/DDBJ databases">
        <title>Genome Assembly of Synthetic Allotetraploid Brassica napus Reveals Homoeologous Exchanges between Subgenomes.</title>
        <authorList>
            <person name="Davis J.T."/>
        </authorList>
    </citation>
    <scope>NUCLEOTIDE SEQUENCE [LARGE SCALE GENOMIC DNA]</scope>
    <source>
        <strain evidence="3">cv. Da-Ae</strain>
        <tissue evidence="1">Seedling</tissue>
    </source>
</reference>
<evidence type="ECO:0000313" key="3">
    <source>
        <dbReference type="Proteomes" id="UP000824890"/>
    </source>
</evidence>
<keyword evidence="3" id="KW-1185">Reference proteome</keyword>
<comment type="caution">
    <text evidence="1">The sequence shown here is derived from an EMBL/GenBank/DDBJ whole genome shotgun (WGS) entry which is preliminary data.</text>
</comment>
<sequence length="85" mass="10048">MLLEHPTAKCKGQKKLQDLTIRHQPLPLRPHSYGAEEVVTIHDDMDCRIRHKPERKHRLLGSEPEEAHDHNHRVVIHMEEREALE</sequence>